<dbReference type="EMBL" id="VJXX01000002">
    <property type="protein sequence ID" value="MPY10754.1"/>
    <property type="molecule type" value="Genomic_DNA"/>
</dbReference>
<feature type="compositionally biased region" description="Low complexity" evidence="7">
    <location>
        <begin position="453"/>
        <end position="468"/>
    </location>
</feature>
<dbReference type="Proteomes" id="UP000326464">
    <property type="component" value="Unassembled WGS sequence"/>
</dbReference>
<dbReference type="EC" id="3.5.2.3" evidence="6"/>
<dbReference type="GO" id="GO:0044205">
    <property type="term" value="P:'de novo' UMP biosynthetic process"/>
    <property type="evidence" value="ECO:0007669"/>
    <property type="project" value="UniProtKB-UniRule"/>
</dbReference>
<proteinExistence type="inferred from homology"/>
<comment type="function">
    <text evidence="1 6">Catalyzes the reversible cyclization of carbamoyl aspartate to dihydroorotate.</text>
</comment>
<feature type="active site" evidence="6">
    <location>
        <position position="316"/>
    </location>
</feature>
<evidence type="ECO:0000256" key="5">
    <source>
        <dbReference type="ARBA" id="ARBA00022975"/>
    </source>
</evidence>
<dbReference type="PANTHER" id="PTHR43668">
    <property type="entry name" value="ALLANTOINASE"/>
    <property type="match status" value="1"/>
</dbReference>
<dbReference type="GO" id="GO:0005737">
    <property type="term" value="C:cytoplasm"/>
    <property type="evidence" value="ECO:0007669"/>
    <property type="project" value="TreeGrafter"/>
</dbReference>
<dbReference type="SUPFAM" id="SSF51338">
    <property type="entry name" value="Composite domain of metallo-dependent hydrolases"/>
    <property type="match status" value="1"/>
</dbReference>
<gene>
    <name evidence="6" type="primary">pyrC</name>
    <name evidence="9" type="ORF">FNH21_08490</name>
</gene>
<comment type="pathway">
    <text evidence="6">Pyrimidine metabolism; UMP biosynthesis via de novo pathway; (S)-dihydroorotate from bicarbonate: step 3/3.</text>
</comment>
<dbReference type="InterPro" id="IPR002195">
    <property type="entry name" value="Dihydroorotase_CS"/>
</dbReference>
<feature type="binding site" evidence="6">
    <location>
        <position position="320"/>
    </location>
    <ligand>
        <name>substrate</name>
    </ligand>
</feature>
<dbReference type="Gene3D" id="2.30.40.10">
    <property type="entry name" value="Urease, subunit C, domain 1"/>
    <property type="match status" value="1"/>
</dbReference>
<dbReference type="InterPro" id="IPR004722">
    <property type="entry name" value="DHOase"/>
</dbReference>
<feature type="binding site" evidence="6">
    <location>
        <position position="163"/>
    </location>
    <ligand>
        <name>Zn(2+)</name>
        <dbReference type="ChEBI" id="CHEBI:29105"/>
        <label>1</label>
    </ligand>
</feature>
<feature type="binding site" evidence="6">
    <location>
        <position position="243"/>
    </location>
    <ligand>
        <name>Zn(2+)</name>
        <dbReference type="ChEBI" id="CHEBI:29105"/>
        <label>2</label>
    </ligand>
</feature>
<feature type="binding site" evidence="6">
    <location>
        <position position="71"/>
    </location>
    <ligand>
        <name>Zn(2+)</name>
        <dbReference type="ChEBI" id="CHEBI:29105"/>
        <label>1</label>
    </ligand>
</feature>
<dbReference type="NCBIfam" id="TIGR00857">
    <property type="entry name" value="pyrC_multi"/>
    <property type="match status" value="1"/>
</dbReference>
<keyword evidence="6" id="KW-0862">Zinc</keyword>
<name>A0A7X1NPR6_9MICC</name>
<dbReference type="Gene3D" id="3.20.20.140">
    <property type="entry name" value="Metal-dependent hydrolases"/>
    <property type="match status" value="1"/>
</dbReference>
<comment type="similarity">
    <text evidence="2 6">Belongs to the metallo-dependent hydrolases superfamily. DHOase family. Class I DHOase subfamily.</text>
</comment>
<sequence length="475" mass="49690">MSHDTTPRPDDAGYLIRSASLLGGAPTDLLVRGGVIAALGPDAGRDAGTDAVTIDADGLVALPGMVDLHTHLREPGREDAETVETGSRAAALGGFTAIHAMANSSPVADTAGVVEQVYRLGLASGWVEVRPVGAVTVGLGGERLAELGAMAESRAGVRVFSDDGICVHDPVLMRRALEYVKAFDGVIAQHAQEPRLTEGAQMNEGDVSAVLGLTGWPAVAEESIIARDVLLAQHVGSRLHVCHVSTAGSVEIIRWAKARGIDVTAEVTPHHLLLTDELVRSYDPVYKVNPPLRTSDDVHALRAALADGTIDVVGTDHAPHPSEHKECEWAQAAMGMTGLETALSVVQHAMVETGLLDWEGFARVTSATPARIGRLAHQGRPLAVGEPANLILVDPAARWTVDPSTMATKGRNSPFRGLELPGRVRATFFGGHPTVLDGSLATPRSTPRSAPHASQSAQAGAQGDLQGGEAPAWNI</sequence>
<comment type="cofactor">
    <cofactor evidence="6">
        <name>Zn(2+)</name>
        <dbReference type="ChEBI" id="CHEBI:29105"/>
    </cofactor>
    <text evidence="6">Binds 2 Zn(2+) ions per subunit.</text>
</comment>
<keyword evidence="10" id="KW-1185">Reference proteome</keyword>
<dbReference type="GO" id="GO:0008270">
    <property type="term" value="F:zinc ion binding"/>
    <property type="evidence" value="ECO:0007669"/>
    <property type="project" value="UniProtKB-UniRule"/>
</dbReference>
<evidence type="ECO:0000256" key="6">
    <source>
        <dbReference type="HAMAP-Rule" id="MF_00220"/>
    </source>
</evidence>
<evidence type="ECO:0000256" key="2">
    <source>
        <dbReference type="ARBA" id="ARBA00010286"/>
    </source>
</evidence>
<feature type="binding site" evidence="6">
    <location>
        <begin position="71"/>
        <end position="73"/>
    </location>
    <ligand>
        <name>substrate</name>
    </ligand>
</feature>
<feature type="region of interest" description="Disordered" evidence="7">
    <location>
        <begin position="435"/>
        <end position="475"/>
    </location>
</feature>
<dbReference type="Pfam" id="PF12890">
    <property type="entry name" value="DHOase"/>
    <property type="match status" value="1"/>
</dbReference>
<dbReference type="InterPro" id="IPR050138">
    <property type="entry name" value="DHOase/Allantoinase_Hydrolase"/>
</dbReference>
<feature type="binding site" evidence="6">
    <location>
        <position position="163"/>
    </location>
    <ligand>
        <name>Zn(2+)</name>
        <dbReference type="ChEBI" id="CHEBI:29105"/>
        <label>2</label>
    </ligand>
</feature>
<dbReference type="SUPFAM" id="SSF51556">
    <property type="entry name" value="Metallo-dependent hydrolases"/>
    <property type="match status" value="1"/>
</dbReference>
<evidence type="ECO:0000259" key="8">
    <source>
        <dbReference type="Pfam" id="PF12890"/>
    </source>
</evidence>
<dbReference type="CDD" id="cd01317">
    <property type="entry name" value="DHOase_IIa"/>
    <property type="match status" value="1"/>
</dbReference>
<keyword evidence="3 6" id="KW-0479">Metal-binding</keyword>
<dbReference type="PANTHER" id="PTHR43668:SF2">
    <property type="entry name" value="ALLANTOINASE"/>
    <property type="match status" value="1"/>
</dbReference>
<evidence type="ECO:0000256" key="1">
    <source>
        <dbReference type="ARBA" id="ARBA00002368"/>
    </source>
</evidence>
<reference evidence="10" key="1">
    <citation type="submission" date="2019-07" db="EMBL/GenBank/DDBJ databases">
        <title>Arthrobacter KR32 sp. nov., isolated from mountain cheese made of cows milk.</title>
        <authorList>
            <person name="Flegler A."/>
        </authorList>
    </citation>
    <scope>NUCLEOTIDE SEQUENCE [LARGE SCALE GENOMIC DNA]</scope>
    <source>
        <strain evidence="10">KR32</strain>
    </source>
</reference>
<dbReference type="PROSITE" id="PS00483">
    <property type="entry name" value="DIHYDROOROTASE_2"/>
    <property type="match status" value="1"/>
</dbReference>
<evidence type="ECO:0000256" key="7">
    <source>
        <dbReference type="SAM" id="MobiDB-lite"/>
    </source>
</evidence>
<dbReference type="InterPro" id="IPR024403">
    <property type="entry name" value="DHOase_cat"/>
</dbReference>
<feature type="binding site" evidence="6">
    <location>
        <position position="289"/>
    </location>
    <ligand>
        <name>substrate</name>
    </ligand>
</feature>
<keyword evidence="4 6" id="KW-0378">Hydrolase</keyword>
<dbReference type="GO" id="GO:0004038">
    <property type="term" value="F:allantoinase activity"/>
    <property type="evidence" value="ECO:0007669"/>
    <property type="project" value="TreeGrafter"/>
</dbReference>
<dbReference type="UniPathway" id="UPA00070">
    <property type="reaction ID" value="UER00117"/>
</dbReference>
<protein>
    <recommendedName>
        <fullName evidence="6">Dihydroorotase</fullName>
        <shortName evidence="6">DHOase</shortName>
        <ecNumber evidence="6">3.5.2.3</ecNumber>
    </recommendedName>
</protein>
<comment type="caution">
    <text evidence="9">The sequence shown here is derived from an EMBL/GenBank/DDBJ whole genome shotgun (WGS) entry which is preliminary data.</text>
</comment>
<evidence type="ECO:0000256" key="4">
    <source>
        <dbReference type="ARBA" id="ARBA00022801"/>
    </source>
</evidence>
<dbReference type="NCBIfam" id="NF006836">
    <property type="entry name" value="PRK09357.1-1"/>
    <property type="match status" value="1"/>
</dbReference>
<feature type="binding site" evidence="6">
    <location>
        <position position="190"/>
    </location>
    <ligand>
        <name>Zn(2+)</name>
        <dbReference type="ChEBI" id="CHEBI:29105"/>
        <label>2</label>
    </ligand>
</feature>
<keyword evidence="5 6" id="KW-0665">Pyrimidine biosynthesis</keyword>
<feature type="domain" description="Dihydroorotase catalytic" evidence="8">
    <location>
        <begin position="60"/>
        <end position="247"/>
    </location>
</feature>
<evidence type="ECO:0000313" key="10">
    <source>
        <dbReference type="Proteomes" id="UP000326464"/>
    </source>
</evidence>
<accession>A0A7X1NPR6</accession>
<evidence type="ECO:0000313" key="9">
    <source>
        <dbReference type="EMBL" id="MPY10754.1"/>
    </source>
</evidence>
<organism evidence="9 10">
    <name type="scientific">Arthrobacter bussei</name>
    <dbReference type="NCBI Taxonomy" id="2594179"/>
    <lineage>
        <taxon>Bacteria</taxon>
        <taxon>Bacillati</taxon>
        <taxon>Actinomycetota</taxon>
        <taxon>Actinomycetes</taxon>
        <taxon>Micrococcales</taxon>
        <taxon>Micrococcaceae</taxon>
        <taxon>Arthrobacter</taxon>
    </lineage>
</organism>
<dbReference type="InterPro" id="IPR011059">
    <property type="entry name" value="Metal-dep_hydrolase_composite"/>
</dbReference>
<evidence type="ECO:0000256" key="3">
    <source>
        <dbReference type="ARBA" id="ARBA00022723"/>
    </source>
</evidence>
<feature type="binding site" evidence="6">
    <location>
        <position position="316"/>
    </location>
    <ligand>
        <name>Zn(2+)</name>
        <dbReference type="ChEBI" id="CHEBI:29105"/>
        <label>1</label>
    </ligand>
</feature>
<comment type="catalytic activity">
    <reaction evidence="6">
        <text>(S)-dihydroorotate + H2O = N-carbamoyl-L-aspartate + H(+)</text>
        <dbReference type="Rhea" id="RHEA:24296"/>
        <dbReference type="ChEBI" id="CHEBI:15377"/>
        <dbReference type="ChEBI" id="CHEBI:15378"/>
        <dbReference type="ChEBI" id="CHEBI:30864"/>
        <dbReference type="ChEBI" id="CHEBI:32814"/>
        <dbReference type="EC" id="3.5.2.3"/>
    </reaction>
</comment>
<dbReference type="AlphaFoldDB" id="A0A7X1NPR6"/>
<dbReference type="GO" id="GO:0004151">
    <property type="term" value="F:dihydroorotase activity"/>
    <property type="evidence" value="ECO:0007669"/>
    <property type="project" value="UniProtKB-UniRule"/>
</dbReference>
<feature type="binding site" evidence="6">
    <location>
        <position position="103"/>
    </location>
    <ligand>
        <name>substrate</name>
    </ligand>
</feature>
<comment type="caution">
    <text evidence="6">Lacks conserved residue(s) required for the propagation of feature annotation.</text>
</comment>
<dbReference type="InterPro" id="IPR032466">
    <property type="entry name" value="Metal_Hydrolase"/>
</dbReference>
<dbReference type="RefSeq" id="WP_191931773.1">
    <property type="nucleotide sequence ID" value="NZ_VJXX01000002.1"/>
</dbReference>
<dbReference type="HAMAP" id="MF_00220_B">
    <property type="entry name" value="PyrC_classI_B"/>
    <property type="match status" value="1"/>
</dbReference>
<dbReference type="GO" id="GO:0006145">
    <property type="term" value="P:purine nucleobase catabolic process"/>
    <property type="evidence" value="ECO:0007669"/>
    <property type="project" value="TreeGrafter"/>
</dbReference>
<feature type="binding site" evidence="6">
    <location>
        <position position="69"/>
    </location>
    <ligand>
        <name>Zn(2+)</name>
        <dbReference type="ChEBI" id="CHEBI:29105"/>
        <label>1</label>
    </ligand>
</feature>